<protein>
    <recommendedName>
        <fullName evidence="1">Helix-turn-helix domain-containing protein</fullName>
    </recommendedName>
</protein>
<organism evidence="2 3">
    <name type="scientific">Streptomyces glomeratus</name>
    <dbReference type="NCBI Taxonomy" id="284452"/>
    <lineage>
        <taxon>Bacteria</taxon>
        <taxon>Bacillati</taxon>
        <taxon>Actinomycetota</taxon>
        <taxon>Actinomycetes</taxon>
        <taxon>Kitasatosporales</taxon>
        <taxon>Streptomycetaceae</taxon>
        <taxon>Streptomyces</taxon>
    </lineage>
</organism>
<accession>A0ABP6LCK3</accession>
<evidence type="ECO:0000313" key="2">
    <source>
        <dbReference type="EMBL" id="GAA3037118.1"/>
    </source>
</evidence>
<gene>
    <name evidence="2" type="ORF">GCM10010448_19430</name>
</gene>
<proteinExistence type="predicted"/>
<evidence type="ECO:0000313" key="3">
    <source>
        <dbReference type="Proteomes" id="UP001501532"/>
    </source>
</evidence>
<dbReference type="Proteomes" id="UP001501532">
    <property type="component" value="Unassembled WGS sequence"/>
</dbReference>
<reference evidence="3" key="1">
    <citation type="journal article" date="2019" name="Int. J. Syst. Evol. Microbiol.">
        <title>The Global Catalogue of Microorganisms (GCM) 10K type strain sequencing project: providing services to taxonomists for standard genome sequencing and annotation.</title>
        <authorList>
            <consortium name="The Broad Institute Genomics Platform"/>
            <consortium name="The Broad Institute Genome Sequencing Center for Infectious Disease"/>
            <person name="Wu L."/>
            <person name="Ma J."/>
        </authorList>
    </citation>
    <scope>NUCLEOTIDE SEQUENCE [LARGE SCALE GENOMIC DNA]</scope>
    <source>
        <strain evidence="3">JCM 9091</strain>
    </source>
</reference>
<feature type="domain" description="Helix-turn-helix" evidence="1">
    <location>
        <begin position="5"/>
        <end position="58"/>
    </location>
</feature>
<evidence type="ECO:0000259" key="1">
    <source>
        <dbReference type="Pfam" id="PF12728"/>
    </source>
</evidence>
<dbReference type="InterPro" id="IPR041657">
    <property type="entry name" value="HTH_17"/>
</dbReference>
<comment type="caution">
    <text evidence="2">The sequence shown here is derived from an EMBL/GenBank/DDBJ whole genome shotgun (WGS) entry which is preliminary data.</text>
</comment>
<keyword evidence="3" id="KW-1185">Reference proteome</keyword>
<sequence length="64" mass="7289">MEDEWLTPKQVAAQLDVHPGTLANWRAWGRGPRFSKLTDAPNSPVRYRRTDVIAYQQQTHQGAA</sequence>
<dbReference type="SUPFAM" id="SSF46955">
    <property type="entry name" value="Putative DNA-binding domain"/>
    <property type="match status" value="1"/>
</dbReference>
<dbReference type="EMBL" id="BAAAUF010000013">
    <property type="protein sequence ID" value="GAA3037118.1"/>
    <property type="molecule type" value="Genomic_DNA"/>
</dbReference>
<dbReference type="RefSeq" id="WP_234512993.1">
    <property type="nucleotide sequence ID" value="NZ_BAAAUF010000013.1"/>
</dbReference>
<name>A0ABP6LCK3_9ACTN</name>
<dbReference type="InterPro" id="IPR009061">
    <property type="entry name" value="DNA-bd_dom_put_sf"/>
</dbReference>
<dbReference type="Pfam" id="PF12728">
    <property type="entry name" value="HTH_17"/>
    <property type="match status" value="1"/>
</dbReference>